<dbReference type="GeneID" id="27309805"/>
<sequence>MPNKDCYSTYFLASLPNITRLPPFLCHKLHDHDTNGNIEHYWIASNTTIRTSLSSAQSTIKHRLLAMASIRKRPNTQLQNKISQMRLKLAPIYPLPSGPPHPAYPKTLLHYWLLTESQLDALAQYYHQISPGNPWRLQYPACMNWDRDFLAVPHSSMGEEERRACLSPEERLAIKRRMFGKFIGLRGCETPMIEVEQRVKLLERKLKLATTRATKWPSYF</sequence>
<dbReference type="RefSeq" id="XP_016217793.1">
    <property type="nucleotide sequence ID" value="XM_016354781.1"/>
</dbReference>
<proteinExistence type="predicted"/>
<dbReference type="EMBL" id="KN847532">
    <property type="protein sequence ID" value="KIW07923.1"/>
    <property type="molecule type" value="Genomic_DNA"/>
</dbReference>
<dbReference type="RefSeq" id="XP_016217792.1">
    <property type="nucleotide sequence ID" value="XM_016354780.1"/>
</dbReference>
<dbReference type="HOGENOM" id="CLU_1256912_0_0_1"/>
<dbReference type="VEuPathDB" id="FungiDB:PV09_01832"/>
<dbReference type="AlphaFoldDB" id="A0A0D2AMF2"/>
<reference evidence="1 2" key="1">
    <citation type="submission" date="2015-01" db="EMBL/GenBank/DDBJ databases">
        <title>The Genome Sequence of Ochroconis gallopava CBS43764.</title>
        <authorList>
            <consortium name="The Broad Institute Genomics Platform"/>
            <person name="Cuomo C."/>
            <person name="de Hoog S."/>
            <person name="Gorbushina A."/>
            <person name="Stielow B."/>
            <person name="Teixiera M."/>
            <person name="Abouelleil A."/>
            <person name="Chapman S.B."/>
            <person name="Priest M."/>
            <person name="Young S.K."/>
            <person name="Wortman J."/>
            <person name="Nusbaum C."/>
            <person name="Birren B."/>
        </authorList>
    </citation>
    <scope>NUCLEOTIDE SEQUENCE [LARGE SCALE GENOMIC DNA]</scope>
    <source>
        <strain evidence="1 2">CBS 43764</strain>
    </source>
</reference>
<dbReference type="Proteomes" id="UP000053259">
    <property type="component" value="Unassembled WGS sequence"/>
</dbReference>
<gene>
    <name evidence="1" type="ORF">PV09_01832</name>
</gene>
<dbReference type="OrthoDB" id="4156665at2759"/>
<evidence type="ECO:0000313" key="2">
    <source>
        <dbReference type="Proteomes" id="UP000053259"/>
    </source>
</evidence>
<evidence type="ECO:0000313" key="1">
    <source>
        <dbReference type="EMBL" id="KIW07923.1"/>
    </source>
</evidence>
<accession>A0A0D2AMF2</accession>
<protein>
    <submittedName>
        <fullName evidence="1">Uncharacterized protein</fullName>
    </submittedName>
</protein>
<keyword evidence="2" id="KW-1185">Reference proteome</keyword>
<organism evidence="1 2">
    <name type="scientific">Verruconis gallopava</name>
    <dbReference type="NCBI Taxonomy" id="253628"/>
    <lineage>
        <taxon>Eukaryota</taxon>
        <taxon>Fungi</taxon>
        <taxon>Dikarya</taxon>
        <taxon>Ascomycota</taxon>
        <taxon>Pezizomycotina</taxon>
        <taxon>Dothideomycetes</taxon>
        <taxon>Pleosporomycetidae</taxon>
        <taxon>Venturiales</taxon>
        <taxon>Sympoventuriaceae</taxon>
        <taxon>Verruconis</taxon>
    </lineage>
</organism>
<dbReference type="EMBL" id="KN847532">
    <property type="protein sequence ID" value="KIW07924.1"/>
    <property type="molecule type" value="Genomic_DNA"/>
</dbReference>
<name>A0A0D2AMF2_9PEZI</name>